<dbReference type="GO" id="GO:0006935">
    <property type="term" value="P:chemotaxis"/>
    <property type="evidence" value="ECO:0007669"/>
    <property type="project" value="UniProtKB-KW"/>
</dbReference>
<evidence type="ECO:0000313" key="12">
    <source>
        <dbReference type="Proteomes" id="UP000595897"/>
    </source>
</evidence>
<keyword evidence="2" id="KW-1003">Cell membrane</keyword>
<keyword evidence="5 9" id="KW-1133">Transmembrane helix</keyword>
<keyword evidence="4 9" id="KW-0812">Transmembrane</keyword>
<dbReference type="PROSITE" id="PS50111">
    <property type="entry name" value="CHEMOTAXIS_TRANSDUC_2"/>
    <property type="match status" value="1"/>
</dbReference>
<dbReference type="GO" id="GO:0005886">
    <property type="term" value="C:plasma membrane"/>
    <property type="evidence" value="ECO:0007669"/>
    <property type="project" value="UniProtKB-SubCell"/>
</dbReference>
<comment type="subcellular location">
    <subcellularLocation>
        <location evidence="1">Cell membrane</location>
        <topology evidence="1">Multi-pass membrane protein</topology>
    </subcellularLocation>
</comment>
<evidence type="ECO:0000256" key="3">
    <source>
        <dbReference type="ARBA" id="ARBA00022500"/>
    </source>
</evidence>
<organism evidence="11 12">
    <name type="scientific">Anaeromicropila herbilytica</name>
    <dbReference type="NCBI Taxonomy" id="2785025"/>
    <lineage>
        <taxon>Bacteria</taxon>
        <taxon>Bacillati</taxon>
        <taxon>Bacillota</taxon>
        <taxon>Clostridia</taxon>
        <taxon>Lachnospirales</taxon>
        <taxon>Lachnospiraceae</taxon>
        <taxon>Anaeromicropila</taxon>
    </lineage>
</organism>
<evidence type="ECO:0000256" key="1">
    <source>
        <dbReference type="ARBA" id="ARBA00004651"/>
    </source>
</evidence>
<keyword evidence="6 9" id="KW-0472">Membrane</keyword>
<dbReference type="SMART" id="SM00283">
    <property type="entry name" value="MA"/>
    <property type="match status" value="1"/>
</dbReference>
<evidence type="ECO:0000256" key="9">
    <source>
        <dbReference type="SAM" id="Phobius"/>
    </source>
</evidence>
<dbReference type="Pfam" id="PF02743">
    <property type="entry name" value="dCache_1"/>
    <property type="match status" value="1"/>
</dbReference>
<feature type="domain" description="Methyl-accepting transducer" evidence="10">
    <location>
        <begin position="388"/>
        <end position="632"/>
    </location>
</feature>
<dbReference type="PANTHER" id="PTHR32089">
    <property type="entry name" value="METHYL-ACCEPTING CHEMOTAXIS PROTEIN MCPB"/>
    <property type="match status" value="1"/>
</dbReference>
<reference evidence="11 12" key="1">
    <citation type="submission" date="2020-11" db="EMBL/GenBank/DDBJ databases">
        <title>Draft genome sequencing of a Lachnospiraceae strain isolated from anoxic soil subjected to BSD treatment.</title>
        <authorList>
            <person name="Uek A."/>
            <person name="Tonouchi A."/>
        </authorList>
    </citation>
    <scope>NUCLEOTIDE SEQUENCE [LARGE SCALE GENOMIC DNA]</scope>
    <source>
        <strain evidence="11 12">TB5</strain>
    </source>
</reference>
<dbReference type="EMBL" id="AP024169">
    <property type="protein sequence ID" value="BCN32912.1"/>
    <property type="molecule type" value="Genomic_DNA"/>
</dbReference>
<dbReference type="Pfam" id="PF00015">
    <property type="entry name" value="MCPsignal"/>
    <property type="match status" value="1"/>
</dbReference>
<dbReference type="GO" id="GO:0007165">
    <property type="term" value="P:signal transduction"/>
    <property type="evidence" value="ECO:0007669"/>
    <property type="project" value="UniProtKB-KW"/>
</dbReference>
<keyword evidence="3" id="KW-0145">Chemotaxis</keyword>
<dbReference type="InterPro" id="IPR004089">
    <property type="entry name" value="MCPsignal_dom"/>
</dbReference>
<dbReference type="PANTHER" id="PTHR32089:SF112">
    <property type="entry name" value="LYSOZYME-LIKE PROTEIN-RELATED"/>
    <property type="match status" value="1"/>
</dbReference>
<evidence type="ECO:0000256" key="5">
    <source>
        <dbReference type="ARBA" id="ARBA00022989"/>
    </source>
</evidence>
<evidence type="ECO:0000256" key="8">
    <source>
        <dbReference type="PROSITE-ProRule" id="PRU00284"/>
    </source>
</evidence>
<dbReference type="SUPFAM" id="SSF103190">
    <property type="entry name" value="Sensory domain-like"/>
    <property type="match status" value="1"/>
</dbReference>
<dbReference type="InterPro" id="IPR029151">
    <property type="entry name" value="Sensor-like_sf"/>
</dbReference>
<dbReference type="CDD" id="cd11386">
    <property type="entry name" value="MCP_signal"/>
    <property type="match status" value="1"/>
</dbReference>
<evidence type="ECO:0000313" key="11">
    <source>
        <dbReference type="EMBL" id="BCN32912.1"/>
    </source>
</evidence>
<dbReference type="CDD" id="cd12913">
    <property type="entry name" value="PDC1_MCP_like"/>
    <property type="match status" value="1"/>
</dbReference>
<keyword evidence="7 8" id="KW-0807">Transducer</keyword>
<accession>A0A7R7ER03</accession>
<protein>
    <submittedName>
        <fullName evidence="11">Methyl-accepting chemotaxis protein</fullName>
    </submittedName>
</protein>
<name>A0A7R7ER03_9FIRM</name>
<gene>
    <name evidence="11" type="ORF">bsdtb5_42070</name>
</gene>
<evidence type="ECO:0000256" key="7">
    <source>
        <dbReference type="ARBA" id="ARBA00023224"/>
    </source>
</evidence>
<dbReference type="Proteomes" id="UP000595897">
    <property type="component" value="Chromosome"/>
</dbReference>
<dbReference type="InterPro" id="IPR033479">
    <property type="entry name" value="dCache_1"/>
</dbReference>
<sequence length="668" mass="73720">MKSIKTKIIVVFSSVLLGSLIISSVINSMVAYSTLLNTINTENQVQTDKYAEKVNTWLTNKAQIIATMQSNIQSIGTSNEKVIKPLLTDTTKNSIGVGDIYLALESKKFIDGTGWTPDAGYDPTSREWYKSAKENDSISYTKPYLDVIKNTMAISISAPVKENNNLSGVVSMDIGLEILSKFTNEWSNNQENKYVFIVDKDNNIIVHPNKDYLPTKEEAKNLSSILSGAYQKAIDSKKLVKVKDYDNKDKYVVKSDIESNGWKVIMVTPVSVYTKSINHMVLVSVIVILSALAITFIVTYLFSRKLTKPIIRVEDFMKRISDFELATLEKDIEYETFAKQKDEIGKMSEAALILRDNLVQIVKTLQETSVEVIGQSHEVKEIFKTNLESLEGVAASIGEISTAIEAQAEDSQVGIEKLSLLSKEIDNVITETKSIHETSKEVTNHNARGNSYMSDLLEKMSLLSGMQQKTSDNVSILAEKSSSISLISQTINDIAEQTNLLALNASIEAARAGEHGKGFAVVAEEIRKLAEQTAGATNGIAQIIQEIQTEITVTKTNMGDMENSTNHCALALDETNQVFHVINEEVNNISSNIDKLHASIESISINRDDVLNTFSEISATSEEISSSSEEIASSVEAQKGNTSSMGELVDTLNVSIRQLDEIINRFKI</sequence>
<dbReference type="Gene3D" id="6.10.340.10">
    <property type="match status" value="1"/>
</dbReference>
<dbReference type="Gene3D" id="1.10.287.950">
    <property type="entry name" value="Methyl-accepting chemotaxis protein"/>
    <property type="match status" value="1"/>
</dbReference>
<dbReference type="RefSeq" id="WP_271713913.1">
    <property type="nucleotide sequence ID" value="NZ_AP024169.1"/>
</dbReference>
<keyword evidence="12" id="KW-1185">Reference proteome</keyword>
<evidence type="ECO:0000256" key="6">
    <source>
        <dbReference type="ARBA" id="ARBA00023136"/>
    </source>
</evidence>
<evidence type="ECO:0000259" key="10">
    <source>
        <dbReference type="PROSITE" id="PS50111"/>
    </source>
</evidence>
<feature type="transmembrane region" description="Helical" evidence="9">
    <location>
        <begin position="280"/>
        <end position="302"/>
    </location>
</feature>
<evidence type="ECO:0000256" key="4">
    <source>
        <dbReference type="ARBA" id="ARBA00022692"/>
    </source>
</evidence>
<evidence type="ECO:0000256" key="2">
    <source>
        <dbReference type="ARBA" id="ARBA00022475"/>
    </source>
</evidence>
<dbReference type="SUPFAM" id="SSF58104">
    <property type="entry name" value="Methyl-accepting chemotaxis protein (MCP) signaling domain"/>
    <property type="match status" value="1"/>
</dbReference>
<dbReference type="CDD" id="cd12912">
    <property type="entry name" value="PDC2_MCP_like"/>
    <property type="match status" value="1"/>
</dbReference>
<dbReference type="KEGG" id="ahb:bsdtb5_42070"/>
<dbReference type="Gene3D" id="3.30.450.20">
    <property type="entry name" value="PAS domain"/>
    <property type="match status" value="2"/>
</dbReference>
<dbReference type="AlphaFoldDB" id="A0A7R7ER03"/>
<proteinExistence type="predicted"/>